<gene>
    <name evidence="2" type="ORF">H5V44_10655</name>
</gene>
<evidence type="ECO:0000256" key="1">
    <source>
        <dbReference type="SAM" id="MobiDB-lite"/>
    </source>
</evidence>
<comment type="caution">
    <text evidence="2">The sequence shown here is derived from an EMBL/GenBank/DDBJ whole genome shotgun (WGS) entry which is preliminary data.</text>
</comment>
<dbReference type="Proteomes" id="UP000546257">
    <property type="component" value="Unassembled WGS sequence"/>
</dbReference>
<dbReference type="AlphaFoldDB" id="A0A7J9SKU8"/>
<dbReference type="EMBL" id="JACKXD010000003">
    <property type="protein sequence ID" value="MBB6646739.1"/>
    <property type="molecule type" value="Genomic_DNA"/>
</dbReference>
<reference evidence="2 3" key="1">
    <citation type="submission" date="2020-08" db="EMBL/GenBank/DDBJ databases">
        <authorList>
            <person name="Seo M.-J."/>
        </authorList>
    </citation>
    <scope>NUCLEOTIDE SEQUENCE [LARGE SCALE GENOMIC DNA]</scope>
    <source>
        <strain evidence="2 3">MBLA0160</strain>
    </source>
</reference>
<feature type="region of interest" description="Disordered" evidence="1">
    <location>
        <begin position="87"/>
        <end position="112"/>
    </location>
</feature>
<proteinExistence type="predicted"/>
<protein>
    <submittedName>
        <fullName evidence="2">Uncharacterized protein</fullName>
    </submittedName>
</protein>
<dbReference type="RefSeq" id="WP_185193092.1">
    <property type="nucleotide sequence ID" value="NZ_JACKXD010000003.1"/>
</dbReference>
<sequence length="112" mass="12466">MLLPQSFEHSVARTPDRTAVAYPNHGTEYTSAELWDEAYAVGTALRERGIVVAFVAADGDVTDEELDQWREGSNDLANYKRPAEHRFLGHLPGERSSGPNSTTTPCSRRPRH</sequence>
<accession>A0A7J9SKU8</accession>
<dbReference type="Gene3D" id="3.40.50.980">
    <property type="match status" value="1"/>
</dbReference>
<evidence type="ECO:0000313" key="2">
    <source>
        <dbReference type="EMBL" id="MBB6646739.1"/>
    </source>
</evidence>
<dbReference type="SUPFAM" id="SSF56801">
    <property type="entry name" value="Acetyl-CoA synthetase-like"/>
    <property type="match status" value="1"/>
</dbReference>
<name>A0A7J9SKU8_9EURY</name>
<organism evidence="2 3">
    <name type="scientific">Halobellus ruber</name>
    <dbReference type="NCBI Taxonomy" id="2761102"/>
    <lineage>
        <taxon>Archaea</taxon>
        <taxon>Methanobacteriati</taxon>
        <taxon>Methanobacteriota</taxon>
        <taxon>Stenosarchaea group</taxon>
        <taxon>Halobacteria</taxon>
        <taxon>Halobacteriales</taxon>
        <taxon>Haloferacaceae</taxon>
        <taxon>Halobellus</taxon>
    </lineage>
</organism>
<keyword evidence="3" id="KW-1185">Reference proteome</keyword>
<feature type="compositionally biased region" description="Polar residues" evidence="1">
    <location>
        <begin position="97"/>
        <end position="106"/>
    </location>
</feature>
<evidence type="ECO:0000313" key="3">
    <source>
        <dbReference type="Proteomes" id="UP000546257"/>
    </source>
</evidence>